<keyword evidence="5" id="KW-0472">Membrane</keyword>
<protein>
    <recommendedName>
        <fullName evidence="8">Ig-like domain-containing protein</fullName>
    </recommendedName>
</protein>
<evidence type="ECO:0000256" key="7">
    <source>
        <dbReference type="ARBA" id="ARBA00023180"/>
    </source>
</evidence>
<comment type="similarity">
    <text evidence="2">Belongs to the CD200R family.</text>
</comment>
<dbReference type="InterPro" id="IPR013783">
    <property type="entry name" value="Ig-like_fold"/>
</dbReference>
<feature type="domain" description="Ig-like" evidence="8">
    <location>
        <begin position="22"/>
        <end position="127"/>
    </location>
</feature>
<evidence type="ECO:0000259" key="8">
    <source>
        <dbReference type="PROSITE" id="PS50835"/>
    </source>
</evidence>
<evidence type="ECO:0000313" key="9">
    <source>
        <dbReference type="EMBL" id="KAI1899876.1"/>
    </source>
</evidence>
<dbReference type="PROSITE" id="PS50835">
    <property type="entry name" value="IG_LIKE"/>
    <property type="match status" value="1"/>
</dbReference>
<keyword evidence="6" id="KW-1015">Disulfide bond</keyword>
<gene>
    <name evidence="9" type="ORF">AGOR_G00066280</name>
</gene>
<dbReference type="InterPro" id="IPR007110">
    <property type="entry name" value="Ig-like_dom"/>
</dbReference>
<comment type="subcellular location">
    <subcellularLocation>
        <location evidence="1">Membrane</location>
        <topology evidence="1">Single-pass membrane protein</topology>
    </subcellularLocation>
</comment>
<dbReference type="AlphaFoldDB" id="A0A8T3DV92"/>
<dbReference type="EMBL" id="JAERUA010000005">
    <property type="protein sequence ID" value="KAI1899876.1"/>
    <property type="molecule type" value="Genomic_DNA"/>
</dbReference>
<dbReference type="InterPro" id="IPR036179">
    <property type="entry name" value="Ig-like_dom_sf"/>
</dbReference>
<reference evidence="9" key="1">
    <citation type="submission" date="2021-01" db="EMBL/GenBank/DDBJ databases">
        <authorList>
            <person name="Zahm M."/>
            <person name="Roques C."/>
            <person name="Cabau C."/>
            <person name="Klopp C."/>
            <person name="Donnadieu C."/>
            <person name="Jouanno E."/>
            <person name="Lampietro C."/>
            <person name="Louis A."/>
            <person name="Herpin A."/>
            <person name="Echchiki A."/>
            <person name="Berthelot C."/>
            <person name="Parey E."/>
            <person name="Roest-Crollius H."/>
            <person name="Braasch I."/>
            <person name="Postlethwait J."/>
            <person name="Bobe J."/>
            <person name="Montfort J."/>
            <person name="Bouchez O."/>
            <person name="Begum T."/>
            <person name="Mejri S."/>
            <person name="Adams A."/>
            <person name="Chen W.-J."/>
            <person name="Guiguen Y."/>
        </authorList>
    </citation>
    <scope>NUCLEOTIDE SEQUENCE</scope>
    <source>
        <tissue evidence="9">Blood</tissue>
    </source>
</reference>
<dbReference type="Pfam" id="PF07686">
    <property type="entry name" value="V-set"/>
    <property type="match status" value="1"/>
</dbReference>
<dbReference type="Proteomes" id="UP000829720">
    <property type="component" value="Unassembled WGS sequence"/>
</dbReference>
<dbReference type="InterPro" id="IPR003599">
    <property type="entry name" value="Ig_sub"/>
</dbReference>
<dbReference type="GO" id="GO:0016020">
    <property type="term" value="C:membrane"/>
    <property type="evidence" value="ECO:0007669"/>
    <property type="project" value="UniProtKB-SubCell"/>
</dbReference>
<dbReference type="SMART" id="SM00409">
    <property type="entry name" value="IG"/>
    <property type="match status" value="1"/>
</dbReference>
<evidence type="ECO:0000256" key="4">
    <source>
        <dbReference type="ARBA" id="ARBA00022989"/>
    </source>
</evidence>
<name>A0A8T3DV92_9TELE</name>
<dbReference type="InterPro" id="IPR013106">
    <property type="entry name" value="Ig_V-set"/>
</dbReference>
<dbReference type="GO" id="GO:0150077">
    <property type="term" value="P:regulation of neuroinflammatory response"/>
    <property type="evidence" value="ECO:0007669"/>
    <property type="project" value="InterPro"/>
</dbReference>
<sequence>MTDRSYLCSIFVFTYLTVAALATISLADKAIKVPLGRTVDIYCSNKPWNVTMSVIWTVTPVRGKKCTIGSAIESRFVDTCQDGKIQRDTPDGIPYLHIPRVRLKDEGIYLCTATYFKGSYQLRTRLSVKEVEETTASETNSVGLQYLPVSPFCISLL</sequence>
<dbReference type="GO" id="GO:0009986">
    <property type="term" value="C:cell surface"/>
    <property type="evidence" value="ECO:0007669"/>
    <property type="project" value="UniProtKB-ARBA"/>
</dbReference>
<evidence type="ECO:0000256" key="2">
    <source>
        <dbReference type="ARBA" id="ARBA00008215"/>
    </source>
</evidence>
<proteinExistence type="inferred from homology"/>
<evidence type="ECO:0000256" key="6">
    <source>
        <dbReference type="ARBA" id="ARBA00023157"/>
    </source>
</evidence>
<evidence type="ECO:0000256" key="3">
    <source>
        <dbReference type="ARBA" id="ARBA00022692"/>
    </source>
</evidence>
<dbReference type="InterPro" id="IPR040012">
    <property type="entry name" value="CD200R"/>
</dbReference>
<comment type="caution">
    <text evidence="9">The sequence shown here is derived from an EMBL/GenBank/DDBJ whole genome shotgun (WGS) entry which is preliminary data.</text>
</comment>
<evidence type="ECO:0000313" key="10">
    <source>
        <dbReference type="Proteomes" id="UP000829720"/>
    </source>
</evidence>
<evidence type="ECO:0000256" key="1">
    <source>
        <dbReference type="ARBA" id="ARBA00004167"/>
    </source>
</evidence>
<dbReference type="OrthoDB" id="8915654at2759"/>
<dbReference type="GO" id="GO:0038023">
    <property type="term" value="F:signaling receptor activity"/>
    <property type="evidence" value="ECO:0007669"/>
    <property type="project" value="InterPro"/>
</dbReference>
<dbReference type="SUPFAM" id="SSF48726">
    <property type="entry name" value="Immunoglobulin"/>
    <property type="match status" value="1"/>
</dbReference>
<evidence type="ECO:0000256" key="5">
    <source>
        <dbReference type="ARBA" id="ARBA00023136"/>
    </source>
</evidence>
<keyword evidence="7" id="KW-0325">Glycoprotein</keyword>
<keyword evidence="3" id="KW-0812">Transmembrane</keyword>
<organism evidence="9 10">
    <name type="scientific">Albula goreensis</name>
    <dbReference type="NCBI Taxonomy" id="1534307"/>
    <lineage>
        <taxon>Eukaryota</taxon>
        <taxon>Metazoa</taxon>
        <taxon>Chordata</taxon>
        <taxon>Craniata</taxon>
        <taxon>Vertebrata</taxon>
        <taxon>Euteleostomi</taxon>
        <taxon>Actinopterygii</taxon>
        <taxon>Neopterygii</taxon>
        <taxon>Teleostei</taxon>
        <taxon>Albuliformes</taxon>
        <taxon>Albulidae</taxon>
        <taxon>Albula</taxon>
    </lineage>
</organism>
<dbReference type="PANTHER" id="PTHR21462">
    <property type="entry name" value="CELL SURFACE GLYCOPROTEIN OX2 RECEPTOR PRECURSOR"/>
    <property type="match status" value="1"/>
</dbReference>
<accession>A0A8T3DV92</accession>
<keyword evidence="10" id="KW-1185">Reference proteome</keyword>
<keyword evidence="4" id="KW-1133">Transmembrane helix</keyword>
<dbReference type="Gene3D" id="2.60.40.10">
    <property type="entry name" value="Immunoglobulins"/>
    <property type="match status" value="1"/>
</dbReference>
<dbReference type="PANTHER" id="PTHR21462:SF2">
    <property type="entry name" value="CELL SURFACE GLYCOPROTEIN CD200 RECEPTOR 2"/>
    <property type="match status" value="1"/>
</dbReference>